<feature type="transmembrane region" description="Helical" evidence="9">
    <location>
        <begin position="455"/>
        <end position="482"/>
    </location>
</feature>
<feature type="transmembrane region" description="Helical" evidence="9">
    <location>
        <begin position="321"/>
        <end position="340"/>
    </location>
</feature>
<evidence type="ECO:0000256" key="2">
    <source>
        <dbReference type="ARBA" id="ARBA00007015"/>
    </source>
</evidence>
<keyword evidence="6 9" id="KW-0472">Membrane</keyword>
<proteinExistence type="inferred from homology"/>
<comment type="caution">
    <text evidence="10">The sequence shown here is derived from an EMBL/GenBank/DDBJ whole genome shotgun (WGS) entry which is preliminary data.</text>
</comment>
<comment type="subcellular location">
    <subcellularLocation>
        <location evidence="1">Membrane</location>
        <topology evidence="1">Multi-pass membrane protein</topology>
    </subcellularLocation>
</comment>
<dbReference type="PANTHER" id="PTHR31585:SF12">
    <property type="entry name" value="FOLATE-BIOPTERIN TRANSPORTER 9, CHLOROPLASTIC-RELATED"/>
    <property type="match status" value="1"/>
</dbReference>
<evidence type="ECO:0000256" key="9">
    <source>
        <dbReference type="SAM" id="Phobius"/>
    </source>
</evidence>
<feature type="compositionally biased region" description="Basic residues" evidence="8">
    <location>
        <begin position="521"/>
        <end position="535"/>
    </location>
</feature>
<dbReference type="InterPro" id="IPR036259">
    <property type="entry name" value="MFS_trans_sf"/>
</dbReference>
<keyword evidence="4 9" id="KW-0812">Transmembrane</keyword>
<dbReference type="Pfam" id="PF03092">
    <property type="entry name" value="BT1"/>
    <property type="match status" value="1"/>
</dbReference>
<evidence type="ECO:0000256" key="4">
    <source>
        <dbReference type="ARBA" id="ARBA00022692"/>
    </source>
</evidence>
<feature type="transmembrane region" description="Helical" evidence="9">
    <location>
        <begin position="352"/>
        <end position="372"/>
    </location>
</feature>
<evidence type="ECO:0000256" key="8">
    <source>
        <dbReference type="SAM" id="MobiDB-lite"/>
    </source>
</evidence>
<dbReference type="GO" id="GO:0016020">
    <property type="term" value="C:membrane"/>
    <property type="evidence" value="ECO:0007669"/>
    <property type="project" value="UniProtKB-SubCell"/>
</dbReference>
<evidence type="ECO:0000256" key="6">
    <source>
        <dbReference type="ARBA" id="ARBA00023136"/>
    </source>
</evidence>
<dbReference type="InterPro" id="IPR039309">
    <property type="entry name" value="BT1"/>
</dbReference>
<feature type="region of interest" description="Disordered" evidence="8">
    <location>
        <begin position="516"/>
        <end position="535"/>
    </location>
</feature>
<comment type="similarity">
    <text evidence="7">Belongs to the major facilitator superfamily. Phosphate:H(+) symporter (TC 2.A.1.9) family.</text>
</comment>
<feature type="transmembrane region" description="Helical" evidence="9">
    <location>
        <begin position="384"/>
        <end position="404"/>
    </location>
</feature>
<dbReference type="EMBL" id="JBFOLK010000006">
    <property type="protein sequence ID" value="KAL2506499.1"/>
    <property type="molecule type" value="Genomic_DNA"/>
</dbReference>
<keyword evidence="11" id="KW-1185">Reference proteome</keyword>
<evidence type="ECO:0000256" key="3">
    <source>
        <dbReference type="ARBA" id="ARBA00022448"/>
    </source>
</evidence>
<organism evidence="10 11">
    <name type="scientific">Abeliophyllum distichum</name>
    <dbReference type="NCBI Taxonomy" id="126358"/>
    <lineage>
        <taxon>Eukaryota</taxon>
        <taxon>Viridiplantae</taxon>
        <taxon>Streptophyta</taxon>
        <taxon>Embryophyta</taxon>
        <taxon>Tracheophyta</taxon>
        <taxon>Spermatophyta</taxon>
        <taxon>Magnoliopsida</taxon>
        <taxon>eudicotyledons</taxon>
        <taxon>Gunneridae</taxon>
        <taxon>Pentapetalae</taxon>
        <taxon>asterids</taxon>
        <taxon>lamiids</taxon>
        <taxon>Lamiales</taxon>
        <taxon>Oleaceae</taxon>
        <taxon>Forsythieae</taxon>
        <taxon>Abeliophyllum</taxon>
    </lineage>
</organism>
<gene>
    <name evidence="10" type="ORF">Adt_22120</name>
</gene>
<evidence type="ECO:0000313" key="11">
    <source>
        <dbReference type="Proteomes" id="UP001604336"/>
    </source>
</evidence>
<keyword evidence="3" id="KW-0813">Transport</keyword>
<protein>
    <submittedName>
        <fullName evidence="10">Folate-biopterin transporter 8</fullName>
    </submittedName>
</protein>
<dbReference type="AlphaFoldDB" id="A0ABD1T1B0"/>
<dbReference type="Gene3D" id="1.20.1250.20">
    <property type="entry name" value="MFS general substrate transporter like domains"/>
    <property type="match status" value="1"/>
</dbReference>
<accession>A0ABD1T1B0</accession>
<feature type="transmembrane region" description="Helical" evidence="9">
    <location>
        <begin position="416"/>
        <end position="443"/>
    </location>
</feature>
<comment type="similarity">
    <text evidence="2">Belongs to the major facilitator superfamily. Folate-biopterin transporter (TC 2.A.71) family.</text>
</comment>
<dbReference type="NCBIfam" id="TIGR00788">
    <property type="entry name" value="fbt"/>
    <property type="match status" value="1"/>
</dbReference>
<evidence type="ECO:0000256" key="5">
    <source>
        <dbReference type="ARBA" id="ARBA00022989"/>
    </source>
</evidence>
<feature type="transmembrane region" description="Helical" evidence="9">
    <location>
        <begin position="488"/>
        <end position="506"/>
    </location>
</feature>
<evidence type="ECO:0000256" key="7">
    <source>
        <dbReference type="ARBA" id="ARBA00044504"/>
    </source>
</evidence>
<keyword evidence="5 9" id="KW-1133">Transmembrane helix</keyword>
<dbReference type="SUPFAM" id="SSF103473">
    <property type="entry name" value="MFS general substrate transporter"/>
    <property type="match status" value="1"/>
</dbReference>
<dbReference type="PANTHER" id="PTHR31585">
    <property type="entry name" value="FOLATE-BIOPTERIN TRANSPORTER 1, CHLOROPLASTIC"/>
    <property type="match status" value="1"/>
</dbReference>
<feature type="transmembrane region" description="Helical" evidence="9">
    <location>
        <begin position="231"/>
        <end position="252"/>
    </location>
</feature>
<dbReference type="InterPro" id="IPR004324">
    <property type="entry name" value="FBT"/>
</dbReference>
<evidence type="ECO:0000313" key="10">
    <source>
        <dbReference type="EMBL" id="KAL2506499.1"/>
    </source>
</evidence>
<dbReference type="Proteomes" id="UP001604336">
    <property type="component" value="Unassembled WGS sequence"/>
</dbReference>
<evidence type="ECO:0000256" key="1">
    <source>
        <dbReference type="ARBA" id="ARBA00004141"/>
    </source>
</evidence>
<name>A0ABD1T1B0_9LAMI</name>
<sequence length="555" mass="61412">MMISALISSTSPLLPINPRTQNPLKDKYLCPLKSSILCSQQQNLNPKNTMNQRRKPKFQLINPVIITPSHERIYQNKDKPKKDLKNGFFQSINHQMMVLCGFGYYVNGFRCLPWLALNFHMAHNLHMQPSTLQLVQNSGNLPMVAKPLYGILSDALYIGGAHRIPYVSIGVLLQVLSWGSLALIPVASEALPALMACVLVTNLGASIAEVAKDALVAEYGQKNKMPGLQSYAYMAAAVGGVLGNLLGGFFLLKTQQTKSMFLAFAALLTLQLTISLKTREESLGLPQPSNYSLVRESISESIRKRYSDLMMAVREERILRPLLWVVSSIVMIPTLSGSIFCYQTQSLNLDPSIIGMSRVTGQLLLLSLTLLYDRLGRSIPMRKLVGIVQFLYASSLLLDLVLVKQINVQLGIPNEVFALCFSGLAETIAQFKLLPFLVLFANLAPSGCEGSLMSFLASALCLSSIISGFFGVGLASFLGITYGDYSSLPLGIMIQFLAALLPLYWIDNVPMSQPAAEKARNRGRSKRSRRNRRIGKVGFDSVYSYRRERESEVQR</sequence>
<reference evidence="11" key="1">
    <citation type="submission" date="2024-07" db="EMBL/GenBank/DDBJ databases">
        <title>Two chromosome-level genome assemblies of Korean endemic species Abeliophyllum distichum and Forsythia ovata (Oleaceae).</title>
        <authorList>
            <person name="Jang H."/>
        </authorList>
    </citation>
    <scope>NUCLEOTIDE SEQUENCE [LARGE SCALE GENOMIC DNA]</scope>
</reference>